<sequence length="278" mass="30563">MCSWLCPPPNTALTLEAADPKVLTPASPSLGSTDPDPSPLLCYPDSQEIEEDQLHRILAINALTRGRRIKKEPLITPEAQETVALPYAEQLIIPTTEVTNESHSAKKMAQILKSVNFSASMDALKGFSITLCTALEEFISKYKDMDLYQVTSLSNGTDRTDCTYIDMMVHKVKVQATIDSGAPGNIISLQLVKKLKLAPDLDYQEVFGMTGPLTTKAMDAYLALPLQFGKLIVTASAIVLDNHSYDILISTGFMTRYETITNHGDNTFKILGQTIPMY</sequence>
<gene>
    <name evidence="1" type="ORF">DSO57_1025264</name>
</gene>
<name>A0ACC2SRY5_9FUNG</name>
<protein>
    <submittedName>
        <fullName evidence="1">Uncharacterized protein</fullName>
    </submittedName>
</protein>
<reference evidence="1" key="1">
    <citation type="submission" date="2022-04" db="EMBL/GenBank/DDBJ databases">
        <title>Genome of the entomopathogenic fungus Entomophthora muscae.</title>
        <authorList>
            <person name="Elya C."/>
            <person name="Lovett B.R."/>
            <person name="Lee E."/>
            <person name="Macias A.M."/>
            <person name="Hajek A.E."/>
            <person name="De Bivort B.L."/>
            <person name="Kasson M.T."/>
            <person name="De Fine Licht H.H."/>
            <person name="Stajich J.E."/>
        </authorList>
    </citation>
    <scope>NUCLEOTIDE SEQUENCE</scope>
    <source>
        <strain evidence="1">Berkeley</strain>
    </source>
</reference>
<keyword evidence="2" id="KW-1185">Reference proteome</keyword>
<proteinExistence type="predicted"/>
<organism evidence="1 2">
    <name type="scientific">Entomophthora muscae</name>
    <dbReference type="NCBI Taxonomy" id="34485"/>
    <lineage>
        <taxon>Eukaryota</taxon>
        <taxon>Fungi</taxon>
        <taxon>Fungi incertae sedis</taxon>
        <taxon>Zoopagomycota</taxon>
        <taxon>Entomophthoromycotina</taxon>
        <taxon>Entomophthoromycetes</taxon>
        <taxon>Entomophthorales</taxon>
        <taxon>Entomophthoraceae</taxon>
        <taxon>Entomophthora</taxon>
    </lineage>
</organism>
<evidence type="ECO:0000313" key="2">
    <source>
        <dbReference type="Proteomes" id="UP001165960"/>
    </source>
</evidence>
<comment type="caution">
    <text evidence="1">The sequence shown here is derived from an EMBL/GenBank/DDBJ whole genome shotgun (WGS) entry which is preliminary data.</text>
</comment>
<dbReference type="EMBL" id="QTSX02004401">
    <property type="protein sequence ID" value="KAJ9064926.1"/>
    <property type="molecule type" value="Genomic_DNA"/>
</dbReference>
<dbReference type="Proteomes" id="UP001165960">
    <property type="component" value="Unassembled WGS sequence"/>
</dbReference>
<accession>A0ACC2SRY5</accession>
<evidence type="ECO:0000313" key="1">
    <source>
        <dbReference type="EMBL" id="KAJ9064926.1"/>
    </source>
</evidence>